<reference evidence="2 3" key="1">
    <citation type="journal article" date="2016" name="Mol. Biol. Evol.">
        <title>Comparative Genomics of Early-Diverging Mushroom-Forming Fungi Provides Insights into the Origins of Lignocellulose Decay Capabilities.</title>
        <authorList>
            <person name="Nagy L.G."/>
            <person name="Riley R."/>
            <person name="Tritt A."/>
            <person name="Adam C."/>
            <person name="Daum C."/>
            <person name="Floudas D."/>
            <person name="Sun H."/>
            <person name="Yadav J.S."/>
            <person name="Pangilinan J."/>
            <person name="Larsson K.H."/>
            <person name="Matsuura K."/>
            <person name="Barry K."/>
            <person name="Labutti K."/>
            <person name="Kuo R."/>
            <person name="Ohm R.A."/>
            <person name="Bhattacharya S.S."/>
            <person name="Shirouzu T."/>
            <person name="Yoshinaga Y."/>
            <person name="Martin F.M."/>
            <person name="Grigoriev I.V."/>
            <person name="Hibbett D.S."/>
        </authorList>
    </citation>
    <scope>NUCLEOTIDE SEQUENCE [LARGE SCALE GENOMIC DNA]</scope>
    <source>
        <strain evidence="2 3">HHB12029</strain>
    </source>
</reference>
<evidence type="ECO:0000313" key="3">
    <source>
        <dbReference type="Proteomes" id="UP000077266"/>
    </source>
</evidence>
<dbReference type="Proteomes" id="UP000077266">
    <property type="component" value="Unassembled WGS sequence"/>
</dbReference>
<organism evidence="2 3">
    <name type="scientific">Exidia glandulosa HHB12029</name>
    <dbReference type="NCBI Taxonomy" id="1314781"/>
    <lineage>
        <taxon>Eukaryota</taxon>
        <taxon>Fungi</taxon>
        <taxon>Dikarya</taxon>
        <taxon>Basidiomycota</taxon>
        <taxon>Agaricomycotina</taxon>
        <taxon>Agaricomycetes</taxon>
        <taxon>Auriculariales</taxon>
        <taxon>Exidiaceae</taxon>
        <taxon>Exidia</taxon>
    </lineage>
</organism>
<keyword evidence="3" id="KW-1185">Reference proteome</keyword>
<sequence>MSSGCTAAIQLQSVSTSESPPLETAKSAVFASSESRTGARVERTVFRGEQHVSGWRLVRRPTTLHSAICALLDHCPGKRGSQSECPRTEQILEKACSAPQNTRLGIRSIRWTPFPLALLSCSRAVGDVTDSQGNSTKPVLGHEPPRNRPRNTPFSAQLCS</sequence>
<evidence type="ECO:0000256" key="1">
    <source>
        <dbReference type="SAM" id="MobiDB-lite"/>
    </source>
</evidence>
<gene>
    <name evidence="2" type="ORF">EXIGLDRAFT_336481</name>
</gene>
<name>A0A165CLU2_EXIGL</name>
<accession>A0A165CLU2</accession>
<dbReference type="EMBL" id="KV426308">
    <property type="protein sequence ID" value="KZV82706.1"/>
    <property type="molecule type" value="Genomic_DNA"/>
</dbReference>
<proteinExistence type="predicted"/>
<evidence type="ECO:0000313" key="2">
    <source>
        <dbReference type="EMBL" id="KZV82706.1"/>
    </source>
</evidence>
<feature type="compositionally biased region" description="Polar residues" evidence="1">
    <location>
        <begin position="150"/>
        <end position="160"/>
    </location>
</feature>
<protein>
    <submittedName>
        <fullName evidence="2">Uncharacterized protein</fullName>
    </submittedName>
</protein>
<dbReference type="AlphaFoldDB" id="A0A165CLU2"/>
<dbReference type="InParanoid" id="A0A165CLU2"/>
<feature type="region of interest" description="Disordered" evidence="1">
    <location>
        <begin position="127"/>
        <end position="160"/>
    </location>
</feature>